<dbReference type="GO" id="GO:0070034">
    <property type="term" value="F:telomerase RNA binding"/>
    <property type="evidence" value="ECO:0007669"/>
    <property type="project" value="TreeGrafter"/>
</dbReference>
<evidence type="ECO:0000256" key="1">
    <source>
        <dbReference type="RuleBase" id="RU365061"/>
    </source>
</evidence>
<dbReference type="AlphaFoldDB" id="A0A2I2F7M0"/>
<dbReference type="PANTHER" id="PTHR12066">
    <property type="entry name" value="TELOMERASE REVERSE TRANSCRIPTASE"/>
    <property type="match status" value="1"/>
</dbReference>
<dbReference type="RefSeq" id="XP_024670633.1">
    <property type="nucleotide sequence ID" value="XM_024819107.1"/>
</dbReference>
<proteinExistence type="inferred from homology"/>
<accession>A0A2I2F7M0</accession>
<keyword evidence="1" id="KW-0779">Telomere</keyword>
<dbReference type="OrthoDB" id="289721at2759"/>
<dbReference type="EC" id="2.7.7.49" evidence="1"/>
<comment type="catalytic activity">
    <reaction evidence="1">
        <text>DNA(n) + a 2'-deoxyribonucleoside 5'-triphosphate = DNA(n+1) + diphosphate</text>
        <dbReference type="Rhea" id="RHEA:22508"/>
        <dbReference type="Rhea" id="RHEA-COMP:17339"/>
        <dbReference type="Rhea" id="RHEA-COMP:17340"/>
        <dbReference type="ChEBI" id="CHEBI:33019"/>
        <dbReference type="ChEBI" id="CHEBI:61560"/>
        <dbReference type="ChEBI" id="CHEBI:173112"/>
        <dbReference type="EC" id="2.7.7.49"/>
    </reaction>
</comment>
<protein>
    <recommendedName>
        <fullName evidence="1">Telomerase reverse transcriptase</fullName>
        <ecNumber evidence="1">2.7.7.49</ecNumber>
    </recommendedName>
    <alternativeName>
        <fullName evidence="1">Telomerase catalytic subunit</fullName>
    </alternativeName>
</protein>
<dbReference type="GO" id="GO:0007004">
    <property type="term" value="P:telomere maintenance via telomerase"/>
    <property type="evidence" value="ECO:0007669"/>
    <property type="project" value="TreeGrafter"/>
</dbReference>
<dbReference type="EMBL" id="KZ559149">
    <property type="protein sequence ID" value="PLB36621.1"/>
    <property type="molecule type" value="Genomic_DNA"/>
</dbReference>
<feature type="compositionally biased region" description="Polar residues" evidence="2">
    <location>
        <begin position="20"/>
        <end position="41"/>
    </location>
</feature>
<dbReference type="GO" id="GO:0042162">
    <property type="term" value="F:telomeric DNA binding"/>
    <property type="evidence" value="ECO:0007669"/>
    <property type="project" value="TreeGrafter"/>
</dbReference>
<feature type="compositionally biased region" description="Low complexity" evidence="2">
    <location>
        <begin position="140"/>
        <end position="159"/>
    </location>
</feature>
<dbReference type="GO" id="GO:0003720">
    <property type="term" value="F:telomerase activity"/>
    <property type="evidence" value="ECO:0007669"/>
    <property type="project" value="InterPro"/>
</dbReference>
<evidence type="ECO:0000313" key="3">
    <source>
        <dbReference type="EMBL" id="PLB36621.1"/>
    </source>
</evidence>
<keyword evidence="1" id="KW-0479">Metal-binding</keyword>
<comment type="function">
    <text evidence="1">Telomerase is a ribonucleoprotein enzyme essential for the replication of chromosome termini in most eukaryotes. It elongates telomeres. It is a reverse transcriptase that adds simple sequence repeats to chromosome ends by copying a template sequence within the RNA component of the enzyme.</text>
</comment>
<dbReference type="InterPro" id="IPR003545">
    <property type="entry name" value="Telomerase_RT"/>
</dbReference>
<reference evidence="3 4" key="1">
    <citation type="submission" date="2017-12" db="EMBL/GenBank/DDBJ databases">
        <authorList>
            <consortium name="DOE Joint Genome Institute"/>
            <person name="Haridas S."/>
            <person name="Kjaerbolling I."/>
            <person name="Vesth T.C."/>
            <person name="Frisvad J.C."/>
            <person name="Nybo J.L."/>
            <person name="Theobald S."/>
            <person name="Kuo A."/>
            <person name="Bowyer P."/>
            <person name="Matsuda Y."/>
            <person name="Mondo S."/>
            <person name="Lyhne E.K."/>
            <person name="Kogle M.E."/>
            <person name="Clum A."/>
            <person name="Lipzen A."/>
            <person name="Salamov A."/>
            <person name="Ngan C.Y."/>
            <person name="Daum C."/>
            <person name="Chiniquy J."/>
            <person name="Barry K."/>
            <person name="LaButti K."/>
            <person name="Simmons B.A."/>
            <person name="Magnuson J.K."/>
            <person name="Mortensen U.H."/>
            <person name="Larsen T.O."/>
            <person name="Grigoriev I.V."/>
            <person name="Baker S.E."/>
            <person name="Andersen M.R."/>
            <person name="Nordberg H.P."/>
            <person name="Cantor M.N."/>
            <person name="Hua S.X."/>
        </authorList>
    </citation>
    <scope>NUCLEOTIDE SEQUENCE [LARGE SCALE GENOMIC DNA]</scope>
    <source>
        <strain evidence="3 4">CBS 102.13</strain>
    </source>
</reference>
<keyword evidence="1" id="KW-0460">Magnesium</keyword>
<sequence length="288" mass="31417">MGKKRKRPVKDGQFRPAGLSQPSSSTTAPETTVGSGNNEAVSKISGDSSRLLSHPVLTLYYNRVVSLRQYLLSQIPVASRSRRRRIASIGSRTTRGIQVGNSNDSDNGLAAFLDTTLVGVLKETPPTISRERQRDLVAFSQSQSQSQSKSQLSNSDSGSSCAQAEIVDFVITVLFNRNGVSYRKPQHLLTHGYQRATGFLPAGNNTAPACSIPGLVARFPNQNVVALKQAPWTEVLGLLGSNGDEIMLRLLLDCGVFVSIDTWKGIYNQVSGMFVWMHAIYMRLLICD</sequence>
<evidence type="ECO:0000313" key="4">
    <source>
        <dbReference type="Proteomes" id="UP000234585"/>
    </source>
</evidence>
<comment type="subcellular location">
    <subcellularLocation>
        <location evidence="1">Nucleus</location>
    </subcellularLocation>
    <subcellularLocation>
        <location evidence="1">Chromosome</location>
        <location evidence="1">Telomere</location>
    </subcellularLocation>
</comment>
<keyword evidence="1" id="KW-0158">Chromosome</keyword>
<name>A0A2I2F7M0_ASPCN</name>
<feature type="region of interest" description="Disordered" evidence="2">
    <location>
        <begin position="137"/>
        <end position="159"/>
    </location>
</feature>
<dbReference type="GO" id="GO:0000781">
    <property type="term" value="C:chromosome, telomeric region"/>
    <property type="evidence" value="ECO:0007669"/>
    <property type="project" value="UniProtKB-SubCell"/>
</dbReference>
<comment type="similarity">
    <text evidence="1">Belongs to the reverse transcriptase family. Telomerase subfamily.</text>
</comment>
<dbReference type="STRING" id="41067.A0A2I2F7M0"/>
<evidence type="ECO:0000256" key="2">
    <source>
        <dbReference type="SAM" id="MobiDB-lite"/>
    </source>
</evidence>
<feature type="region of interest" description="Disordered" evidence="2">
    <location>
        <begin position="1"/>
        <end position="41"/>
    </location>
</feature>
<keyword evidence="1" id="KW-0548">Nucleotidyltransferase</keyword>
<dbReference type="PANTHER" id="PTHR12066:SF0">
    <property type="entry name" value="TELOMERASE REVERSE TRANSCRIPTASE"/>
    <property type="match status" value="1"/>
</dbReference>
<keyword evidence="1" id="KW-0695">RNA-directed DNA polymerase</keyword>
<keyword evidence="1" id="KW-0539">Nucleus</keyword>
<gene>
    <name evidence="3" type="ORF">BDW47DRAFT_47098</name>
</gene>
<dbReference type="GO" id="GO:0000333">
    <property type="term" value="C:telomerase catalytic core complex"/>
    <property type="evidence" value="ECO:0007669"/>
    <property type="project" value="TreeGrafter"/>
</dbReference>
<keyword evidence="1" id="KW-0808">Transferase</keyword>
<dbReference type="Proteomes" id="UP000234585">
    <property type="component" value="Unassembled WGS sequence"/>
</dbReference>
<organism evidence="3 4">
    <name type="scientific">Aspergillus candidus</name>
    <dbReference type="NCBI Taxonomy" id="41067"/>
    <lineage>
        <taxon>Eukaryota</taxon>
        <taxon>Fungi</taxon>
        <taxon>Dikarya</taxon>
        <taxon>Ascomycota</taxon>
        <taxon>Pezizomycotina</taxon>
        <taxon>Eurotiomycetes</taxon>
        <taxon>Eurotiomycetidae</taxon>
        <taxon>Eurotiales</taxon>
        <taxon>Aspergillaceae</taxon>
        <taxon>Aspergillus</taxon>
        <taxon>Aspergillus subgen. Circumdati</taxon>
    </lineage>
</organism>
<dbReference type="GO" id="GO:0046872">
    <property type="term" value="F:metal ion binding"/>
    <property type="evidence" value="ECO:0007669"/>
    <property type="project" value="UniProtKB-KW"/>
</dbReference>
<dbReference type="GeneID" id="36526267"/>
<keyword evidence="4" id="KW-1185">Reference proteome</keyword>